<dbReference type="InterPro" id="IPR052509">
    <property type="entry name" value="Metal_resp_DNA-bind_regulator"/>
</dbReference>
<feature type="domain" description="Transcription regulator PadR N-terminal" evidence="1">
    <location>
        <begin position="14"/>
        <end position="82"/>
    </location>
</feature>
<dbReference type="EMBL" id="WBOT01000014">
    <property type="protein sequence ID" value="KAB2329155.1"/>
    <property type="molecule type" value="Genomic_DNA"/>
</dbReference>
<evidence type="ECO:0000313" key="2">
    <source>
        <dbReference type="EMBL" id="KAB2329155.1"/>
    </source>
</evidence>
<evidence type="ECO:0000259" key="1">
    <source>
        <dbReference type="Pfam" id="PF03551"/>
    </source>
</evidence>
<dbReference type="SUPFAM" id="SSF46785">
    <property type="entry name" value="Winged helix' DNA-binding domain"/>
    <property type="match status" value="1"/>
</dbReference>
<comment type="caution">
    <text evidence="2">The sequence shown here is derived from an EMBL/GenBank/DDBJ whole genome shotgun (WGS) entry which is preliminary data.</text>
</comment>
<name>A0A7V7RHW6_9BACI</name>
<reference evidence="2 3" key="1">
    <citation type="journal article" date="2014" name="Arch. Microbiol.">
        <title>Bacillus mesophilum sp. nov., strain IITR-54T, a novel 4-chlorobiphenyl dechlorinating bacterium.</title>
        <authorList>
            <person name="Manickam N."/>
            <person name="Singh N.K."/>
            <person name="Bajaj A."/>
            <person name="Kumar R.M."/>
            <person name="Kaur G."/>
            <person name="Kaur N."/>
            <person name="Bala M."/>
            <person name="Kumar A."/>
            <person name="Mayilraj S."/>
        </authorList>
    </citation>
    <scope>NUCLEOTIDE SEQUENCE [LARGE SCALE GENOMIC DNA]</scope>
    <source>
        <strain evidence="2 3">IITR-54</strain>
    </source>
</reference>
<evidence type="ECO:0000313" key="3">
    <source>
        <dbReference type="Proteomes" id="UP000441354"/>
    </source>
</evidence>
<dbReference type="RefSeq" id="WP_151576149.1">
    <property type="nucleotide sequence ID" value="NZ_WBOT01000014.1"/>
</dbReference>
<sequence>MSFQLGSSLLDACVLAVLAKEDAYGYSLTQQVREVMDISESTLYPVLRRLQKKSYLTTYDQPYQGRNRRYYQITASGIERYEELLQEWMDYKNKIDSVLLGGGENDG</sequence>
<dbReference type="OrthoDB" id="9791785at2"/>
<dbReference type="Proteomes" id="UP000441354">
    <property type="component" value="Unassembled WGS sequence"/>
</dbReference>
<gene>
    <name evidence="2" type="ORF">F7732_21965</name>
</gene>
<organism evidence="2 3">
    <name type="scientific">Bacillus mesophilum</name>
    <dbReference type="NCBI Taxonomy" id="1071718"/>
    <lineage>
        <taxon>Bacteria</taxon>
        <taxon>Bacillati</taxon>
        <taxon>Bacillota</taxon>
        <taxon>Bacilli</taxon>
        <taxon>Bacillales</taxon>
        <taxon>Bacillaceae</taxon>
        <taxon>Bacillus</taxon>
    </lineage>
</organism>
<accession>A0A7V7RHW6</accession>
<dbReference type="InterPro" id="IPR036388">
    <property type="entry name" value="WH-like_DNA-bd_sf"/>
</dbReference>
<dbReference type="Gene3D" id="1.10.10.10">
    <property type="entry name" value="Winged helix-like DNA-binding domain superfamily/Winged helix DNA-binding domain"/>
    <property type="match status" value="1"/>
</dbReference>
<keyword evidence="3" id="KW-1185">Reference proteome</keyword>
<dbReference type="InterPro" id="IPR005149">
    <property type="entry name" value="Tscrpt_reg_PadR_N"/>
</dbReference>
<protein>
    <submittedName>
        <fullName evidence="2">PadR family transcriptional regulator</fullName>
    </submittedName>
</protein>
<dbReference type="PANTHER" id="PTHR33169">
    <property type="entry name" value="PADR-FAMILY TRANSCRIPTIONAL REGULATOR"/>
    <property type="match status" value="1"/>
</dbReference>
<dbReference type="PANTHER" id="PTHR33169:SF24">
    <property type="entry name" value="TRANSCRIPTIONAL REGULATOR, PADR FAMILY"/>
    <property type="match status" value="1"/>
</dbReference>
<dbReference type="AlphaFoldDB" id="A0A7V7RHW6"/>
<dbReference type="Pfam" id="PF03551">
    <property type="entry name" value="PadR"/>
    <property type="match status" value="1"/>
</dbReference>
<proteinExistence type="predicted"/>
<dbReference type="InterPro" id="IPR036390">
    <property type="entry name" value="WH_DNA-bd_sf"/>
</dbReference>